<protein>
    <submittedName>
        <fullName evidence="4">Uncharacterized protein TCIL3000_11_14720</fullName>
    </submittedName>
</protein>
<dbReference type="Gene3D" id="1.25.40.990">
    <property type="match status" value="1"/>
</dbReference>
<dbReference type="Pfam" id="PF10075">
    <property type="entry name" value="CSN8_PSD8_EIF3K"/>
    <property type="match status" value="1"/>
</dbReference>
<accession>G0V2T3</accession>
<gene>
    <name evidence="4" type="ORF">TCIL3000_11_14720</name>
</gene>
<name>G0V2T3_TRYCI</name>
<comment type="similarity">
    <text evidence="1">Belongs to the proteasome subunit S14 family.</text>
</comment>
<organism evidence="4">
    <name type="scientific">Trypanosoma congolense (strain IL3000)</name>
    <dbReference type="NCBI Taxonomy" id="1068625"/>
    <lineage>
        <taxon>Eukaryota</taxon>
        <taxon>Discoba</taxon>
        <taxon>Euglenozoa</taxon>
        <taxon>Kinetoplastea</taxon>
        <taxon>Metakinetoplastina</taxon>
        <taxon>Trypanosomatida</taxon>
        <taxon>Trypanosomatidae</taxon>
        <taxon>Trypanosoma</taxon>
        <taxon>Nannomonas</taxon>
    </lineage>
</organism>
<keyword evidence="2" id="KW-0647">Proteasome</keyword>
<dbReference type="GO" id="GO:0043161">
    <property type="term" value="P:proteasome-mediated ubiquitin-dependent protein catabolic process"/>
    <property type="evidence" value="ECO:0007669"/>
    <property type="project" value="TreeGrafter"/>
</dbReference>
<reference evidence="4" key="1">
    <citation type="journal article" date="2012" name="Proc. Natl. Acad. Sci. U.S.A.">
        <title>Antigenic diversity is generated by distinct evolutionary mechanisms in African trypanosome species.</title>
        <authorList>
            <person name="Jackson A.P."/>
            <person name="Berry A."/>
            <person name="Aslett M."/>
            <person name="Allison H.C."/>
            <person name="Burton P."/>
            <person name="Vavrova-Anderson J."/>
            <person name="Brown R."/>
            <person name="Browne H."/>
            <person name="Corton N."/>
            <person name="Hauser H."/>
            <person name="Gamble J."/>
            <person name="Gilderthorp R."/>
            <person name="Marcello L."/>
            <person name="McQuillan J."/>
            <person name="Otto T.D."/>
            <person name="Quail M.A."/>
            <person name="Sanders M.J."/>
            <person name="van Tonder A."/>
            <person name="Ginger M.L."/>
            <person name="Field M.C."/>
            <person name="Barry J.D."/>
            <person name="Hertz-Fowler C."/>
            <person name="Berriman M."/>
        </authorList>
    </citation>
    <scope>NUCLEOTIDE SEQUENCE</scope>
    <source>
        <strain evidence="4">IL3000</strain>
    </source>
</reference>
<dbReference type="PANTHER" id="PTHR12387:SF0">
    <property type="entry name" value="26S PROTEASOME NON-ATPASE REGULATORY SUBUNIT 8"/>
    <property type="match status" value="1"/>
</dbReference>
<evidence type="ECO:0000259" key="3">
    <source>
        <dbReference type="Pfam" id="PF10075"/>
    </source>
</evidence>
<evidence type="ECO:0000256" key="1">
    <source>
        <dbReference type="ARBA" id="ARBA00009627"/>
    </source>
</evidence>
<evidence type="ECO:0000313" key="4">
    <source>
        <dbReference type="EMBL" id="CCC95955.1"/>
    </source>
</evidence>
<dbReference type="GO" id="GO:0005829">
    <property type="term" value="C:cytosol"/>
    <property type="evidence" value="ECO:0007669"/>
    <property type="project" value="TreeGrafter"/>
</dbReference>
<dbReference type="EMBL" id="HE575324">
    <property type="protein sequence ID" value="CCC95955.1"/>
    <property type="molecule type" value="Genomic_DNA"/>
</dbReference>
<dbReference type="PANTHER" id="PTHR12387">
    <property type="entry name" value="26S PROTEASOME NON-ATPASE REGULATORY SUBUNIT 8"/>
    <property type="match status" value="1"/>
</dbReference>
<sequence>MLNARDVGAVVRKVVDECNKLKSAYMKKDDDACLHILEDLKPQLILLPTFLNPSAESATRLEEVTLTREVLEHAVLVSARQKDLESFELYFHQLNVYYRDIKATELSESPLYCLVLGLNLVRLLVGNRIAEFHSELEKISNHMHGTNAYIRFAVLLERYLMEGSYNKLLNSRYQAPSNEYIPVVEMLVSTVRREVAGCIPRSYATLSFDRAQKILMMDSVDQVRSVGDSNGWQLGPSGDRFVFTREEDAARREVPFQEMLRHHLNFATELQRIV</sequence>
<dbReference type="AlphaFoldDB" id="G0V2T3"/>
<dbReference type="InterPro" id="IPR033464">
    <property type="entry name" value="CSN8_PSD8_EIF3K"/>
</dbReference>
<proteinExistence type="inferred from homology"/>
<dbReference type="FunFam" id="1.25.40.990:FF:000001">
    <property type="entry name" value="26S proteasome non-ATPase regulatory subunit"/>
    <property type="match status" value="1"/>
</dbReference>
<dbReference type="VEuPathDB" id="TriTrypDB:TcIL3000.11.14720"/>
<feature type="domain" description="CSN8/PSMD8/EIF3K" evidence="3">
    <location>
        <begin position="114"/>
        <end position="250"/>
    </location>
</feature>
<dbReference type="GO" id="GO:0005634">
    <property type="term" value="C:nucleus"/>
    <property type="evidence" value="ECO:0007669"/>
    <property type="project" value="TreeGrafter"/>
</dbReference>
<dbReference type="InterPro" id="IPR006746">
    <property type="entry name" value="26S_Psome_Rpn12"/>
</dbReference>
<dbReference type="GO" id="GO:0008541">
    <property type="term" value="C:proteasome regulatory particle, lid subcomplex"/>
    <property type="evidence" value="ECO:0007669"/>
    <property type="project" value="TreeGrafter"/>
</dbReference>
<evidence type="ECO:0000256" key="2">
    <source>
        <dbReference type="ARBA" id="ARBA00022942"/>
    </source>
</evidence>